<evidence type="ECO:0000259" key="2">
    <source>
        <dbReference type="Pfam" id="PF01693"/>
    </source>
</evidence>
<dbReference type="Proteomes" id="UP000279259">
    <property type="component" value="Unassembled WGS sequence"/>
</dbReference>
<sequence>MSEVLTNLETIDVAPISIAPSIASQPFAPGTPEPSTQQAVPGSAIRRISPLPPAPTIPYAGPSTGPQRFFYVAVRQGHVRGVYTEWRDAEKQVANHAGPVFKTFSTRLAAEAFVAGWDGSGRHSLPPSSPRPLREHLAMTFPSSVPPSAPTRRPSYHERLMATDEFGCLASSSSNPVRGSTERPSLPHRNSSYRNSMVQVSSPLRHAVDDEVSAAPAPPKQIVSSAPRKSSSFIGLGGLLSPPQSPEAGPSKRWSVLDRRPSSLRILPDGSRSASPPNIDPIKLPRPLNNGLPTPPASPPSSPTKRSHPSRSASTPSVPSGLWADCRPPQPSPLSLTPQKSDPDLAVQISAPKFSRSNLKKSGVVMPTAAPRSTSSPSLTKRLSETSLWNGSSTSLLSSTSTSTPKASRRKSYAPVSGASSASQNRLSSLAETTRRELQLNEEGLLALGALSPPRPAFMRRTLSSSSIASNSSANSMSSLTSASSSAMTSSLESCDPILEEDGSGVHVEDAGEVEVGGYADADVRISCTKSDGDAEGSVDSSSMKSGTTGSGVQTKPKKGGLFKRFSKALKLEKKTVPGHEAGRRPSL</sequence>
<dbReference type="EMBL" id="RSCD01000006">
    <property type="protein sequence ID" value="RSH92340.1"/>
    <property type="molecule type" value="Genomic_DNA"/>
</dbReference>
<dbReference type="InterPro" id="IPR009027">
    <property type="entry name" value="Ribosomal_bL9/RNase_H1_N"/>
</dbReference>
<dbReference type="SUPFAM" id="SSF55658">
    <property type="entry name" value="L9 N-domain-like"/>
    <property type="match status" value="1"/>
</dbReference>
<feature type="compositionally biased region" description="Low complexity" evidence="1">
    <location>
        <begin position="541"/>
        <end position="552"/>
    </location>
</feature>
<feature type="compositionally biased region" description="Polar residues" evidence="1">
    <location>
        <begin position="222"/>
        <end position="233"/>
    </location>
</feature>
<proteinExistence type="predicted"/>
<feature type="compositionally biased region" description="Polar residues" evidence="1">
    <location>
        <begin position="418"/>
        <end position="432"/>
    </location>
</feature>
<feature type="compositionally biased region" description="Low complexity" evidence="1">
    <location>
        <begin position="392"/>
        <end position="404"/>
    </location>
</feature>
<accession>A0A427YMR0</accession>
<comment type="caution">
    <text evidence="3">The sequence shown here is derived from an EMBL/GenBank/DDBJ whole genome shotgun (WGS) entry which is preliminary data.</text>
</comment>
<dbReference type="Gene3D" id="3.40.970.10">
    <property type="entry name" value="Ribonuclease H1, N-terminal domain"/>
    <property type="match status" value="1"/>
</dbReference>
<dbReference type="Pfam" id="PF01693">
    <property type="entry name" value="Cauli_VI"/>
    <property type="match status" value="1"/>
</dbReference>
<dbReference type="AlphaFoldDB" id="A0A427YMR0"/>
<feature type="domain" description="Ribonuclease H1 N-terminal" evidence="2">
    <location>
        <begin position="73"/>
        <end position="113"/>
    </location>
</feature>
<feature type="region of interest" description="Disordered" evidence="1">
    <location>
        <begin position="490"/>
        <end position="514"/>
    </location>
</feature>
<gene>
    <name evidence="3" type="ORF">EHS25_008755</name>
</gene>
<feature type="region of interest" description="Disordered" evidence="1">
    <location>
        <begin position="169"/>
        <end position="432"/>
    </location>
</feature>
<feature type="compositionally biased region" description="Low complexity" evidence="1">
    <location>
        <begin position="367"/>
        <end position="378"/>
    </location>
</feature>
<reference evidence="3 4" key="1">
    <citation type="submission" date="2018-11" db="EMBL/GenBank/DDBJ databases">
        <title>Genome sequence of Saitozyma podzolica DSM 27192.</title>
        <authorList>
            <person name="Aliyu H."/>
            <person name="Gorte O."/>
            <person name="Ochsenreither K."/>
        </authorList>
    </citation>
    <scope>NUCLEOTIDE SEQUENCE [LARGE SCALE GENOMIC DNA]</scope>
    <source>
        <strain evidence="3 4">DSM 27192</strain>
    </source>
</reference>
<evidence type="ECO:0000256" key="1">
    <source>
        <dbReference type="SAM" id="MobiDB-lite"/>
    </source>
</evidence>
<feature type="compositionally biased region" description="Polar residues" evidence="1">
    <location>
        <begin position="379"/>
        <end position="391"/>
    </location>
</feature>
<feature type="region of interest" description="Disordered" evidence="1">
    <location>
        <begin position="529"/>
        <end position="562"/>
    </location>
</feature>
<dbReference type="InterPro" id="IPR011320">
    <property type="entry name" value="RNase_H1_N"/>
</dbReference>
<feature type="compositionally biased region" description="Polar residues" evidence="1">
    <location>
        <begin position="188"/>
        <end position="202"/>
    </location>
</feature>
<evidence type="ECO:0000313" key="4">
    <source>
        <dbReference type="Proteomes" id="UP000279259"/>
    </source>
</evidence>
<dbReference type="InterPro" id="IPR037056">
    <property type="entry name" value="RNase_H1_N_sf"/>
</dbReference>
<keyword evidence="4" id="KW-1185">Reference proteome</keyword>
<evidence type="ECO:0000313" key="3">
    <source>
        <dbReference type="EMBL" id="RSH92340.1"/>
    </source>
</evidence>
<protein>
    <recommendedName>
        <fullName evidence="2">Ribonuclease H1 N-terminal domain-containing protein</fullName>
    </recommendedName>
</protein>
<dbReference type="OrthoDB" id="2589479at2759"/>
<dbReference type="STRING" id="1890683.A0A427YMR0"/>
<name>A0A427YMR0_9TREE</name>
<organism evidence="3 4">
    <name type="scientific">Saitozyma podzolica</name>
    <dbReference type="NCBI Taxonomy" id="1890683"/>
    <lineage>
        <taxon>Eukaryota</taxon>
        <taxon>Fungi</taxon>
        <taxon>Dikarya</taxon>
        <taxon>Basidiomycota</taxon>
        <taxon>Agaricomycotina</taxon>
        <taxon>Tremellomycetes</taxon>
        <taxon>Tremellales</taxon>
        <taxon>Trimorphomycetaceae</taxon>
        <taxon>Saitozyma</taxon>
    </lineage>
</organism>
<feature type="compositionally biased region" description="Pro residues" evidence="1">
    <location>
        <begin position="293"/>
        <end position="302"/>
    </location>
</feature>